<organism evidence="3 4">
    <name type="scientific">Sphingomonas qomolangmaensis</name>
    <dbReference type="NCBI Taxonomy" id="2918765"/>
    <lineage>
        <taxon>Bacteria</taxon>
        <taxon>Pseudomonadati</taxon>
        <taxon>Pseudomonadota</taxon>
        <taxon>Alphaproteobacteria</taxon>
        <taxon>Sphingomonadales</taxon>
        <taxon>Sphingomonadaceae</taxon>
        <taxon>Sphingomonas</taxon>
    </lineage>
</organism>
<evidence type="ECO:0000313" key="3">
    <source>
        <dbReference type="EMBL" id="UUL81264.1"/>
    </source>
</evidence>
<evidence type="ECO:0000256" key="1">
    <source>
        <dbReference type="SAM" id="Coils"/>
    </source>
</evidence>
<dbReference type="Pfam" id="PF19577">
    <property type="entry name" value="DcaP"/>
    <property type="match status" value="1"/>
</dbReference>
<dbReference type="EMBL" id="CP101740">
    <property type="protein sequence ID" value="UUL81264.1"/>
    <property type="molecule type" value="Genomic_DNA"/>
</dbReference>
<sequence>MRHPKCVLLAGAALIAVTAGQANAQTQTAREAQLEERLRQLEEAVATLRSELQSARAAPATGVAAATPQANVASTTPPPGTNVQVTRAAGSSQGDVAVASAPPPDGFRVGNTTVKLNGFVRLNTIASRYSDGEVAVGGLGKEFYLPQQIPVGGGFASEDLLLSARQSRIVLSSSTPVGGVDIKTLIEFDFALATAPVGAQRATNPYVPTFRRGFIEYGHLLVGQEWSTFQNIGVLPETTDFVGPLEGTVFNRQALIRYTVPLSKTANLQLAIENPQSETALPGNAALVDTDDDRAPDLVARLNLKPAFGDFAIAAIARELRVDALGVGDSAFGWGVSGSGKVPIGANGSDIRFMATYGQGIGRYLGLGYVPDALYAGPGGQLEVIDNFAGFAAVKLGWTPTIRSTFTGSYQSAQYPDGLIVTGLANAKAYSGAANLFWTPAKGFDVGVEYRHGVRELLNGDTGALDRIEFAIKYGF</sequence>
<protein>
    <submittedName>
        <fullName evidence="3">DcaP family trimeric outer membrane transporter</fullName>
    </submittedName>
</protein>
<keyword evidence="2" id="KW-0732">Signal</keyword>
<keyword evidence="4" id="KW-1185">Reference proteome</keyword>
<feature type="chain" id="PRO_5046565122" evidence="2">
    <location>
        <begin position="25"/>
        <end position="476"/>
    </location>
</feature>
<dbReference type="SUPFAM" id="SSF56935">
    <property type="entry name" value="Porins"/>
    <property type="match status" value="1"/>
</dbReference>
<feature type="signal peptide" evidence="2">
    <location>
        <begin position="1"/>
        <end position="24"/>
    </location>
</feature>
<proteinExistence type="predicted"/>
<evidence type="ECO:0000313" key="4">
    <source>
        <dbReference type="Proteomes" id="UP001058533"/>
    </source>
</evidence>
<keyword evidence="1" id="KW-0175">Coiled coil</keyword>
<gene>
    <name evidence="3" type="ORF">NMP03_08455</name>
</gene>
<dbReference type="InterPro" id="IPR045748">
    <property type="entry name" value="DcaP"/>
</dbReference>
<dbReference type="Proteomes" id="UP001058533">
    <property type="component" value="Chromosome"/>
</dbReference>
<evidence type="ECO:0000256" key="2">
    <source>
        <dbReference type="SAM" id="SignalP"/>
    </source>
</evidence>
<feature type="coiled-coil region" evidence="1">
    <location>
        <begin position="24"/>
        <end position="58"/>
    </location>
</feature>
<reference evidence="3" key="1">
    <citation type="submission" date="2022-07" db="EMBL/GenBank/DDBJ databases">
        <title>Sphingomonas sp. nov., a novel bacterium isolated from the north slope of the Mount Everest.</title>
        <authorList>
            <person name="Cui X."/>
            <person name="Liu Y."/>
        </authorList>
    </citation>
    <scope>NUCLEOTIDE SEQUENCE</scope>
    <source>
        <strain evidence="3">S5-59</strain>
    </source>
</reference>
<dbReference type="RefSeq" id="WP_256504916.1">
    <property type="nucleotide sequence ID" value="NZ_CP101740.1"/>
</dbReference>
<accession>A0ABY5L2U6</accession>
<name>A0ABY5L2U6_9SPHN</name>